<dbReference type="GO" id="GO:0051539">
    <property type="term" value="F:4 iron, 4 sulfur cluster binding"/>
    <property type="evidence" value="ECO:0007669"/>
    <property type="project" value="UniProtKB-KW"/>
</dbReference>
<dbReference type="AlphaFoldDB" id="A0A0F8VDK4"/>
<gene>
    <name evidence="10" type="ORF">LCGC14_1435740</name>
</gene>
<evidence type="ECO:0000313" key="10">
    <source>
        <dbReference type="EMBL" id="KKK42598.1"/>
    </source>
</evidence>
<dbReference type="PROSITE" id="PS00198">
    <property type="entry name" value="4FE4S_FER_1"/>
    <property type="match status" value="2"/>
</dbReference>
<feature type="domain" description="4Fe-4S ferredoxin-type" evidence="9">
    <location>
        <begin position="249"/>
        <end position="278"/>
    </location>
</feature>
<evidence type="ECO:0000256" key="8">
    <source>
        <dbReference type="ARBA" id="ARBA00023014"/>
    </source>
</evidence>
<evidence type="ECO:0000256" key="4">
    <source>
        <dbReference type="ARBA" id="ARBA00022723"/>
    </source>
</evidence>
<dbReference type="PROSITE" id="PS51379">
    <property type="entry name" value="4FE4S_FER_2"/>
    <property type="match status" value="3"/>
</dbReference>
<keyword evidence="6" id="KW-0560">Oxidoreductase</keyword>
<comment type="cofactor">
    <cofactor evidence="1">
        <name>FAD</name>
        <dbReference type="ChEBI" id="CHEBI:57692"/>
    </cofactor>
</comment>
<dbReference type="InterPro" id="IPR017900">
    <property type="entry name" value="4Fe4S_Fe_S_CS"/>
</dbReference>
<protein>
    <recommendedName>
        <fullName evidence="9">4Fe-4S ferredoxin-type domain-containing protein</fullName>
    </recommendedName>
</protein>
<keyword evidence="7" id="KW-0408">Iron</keyword>
<dbReference type="InterPro" id="IPR017896">
    <property type="entry name" value="4Fe4S_Fe-S-bd"/>
</dbReference>
<evidence type="ECO:0000259" key="9">
    <source>
        <dbReference type="PROSITE" id="PS51379"/>
    </source>
</evidence>
<evidence type="ECO:0000256" key="2">
    <source>
        <dbReference type="ARBA" id="ARBA00006561"/>
    </source>
</evidence>
<dbReference type="GO" id="GO:0046872">
    <property type="term" value="F:metal ion binding"/>
    <property type="evidence" value="ECO:0007669"/>
    <property type="project" value="UniProtKB-KW"/>
</dbReference>
<dbReference type="Gene3D" id="3.50.50.60">
    <property type="entry name" value="FAD/NAD(P)-binding domain"/>
    <property type="match status" value="1"/>
</dbReference>
<dbReference type="PANTHER" id="PTHR43498">
    <property type="entry name" value="FERREDOXIN:COB-COM HETERODISULFIDE REDUCTASE SUBUNIT A"/>
    <property type="match status" value="1"/>
</dbReference>
<evidence type="ECO:0000256" key="7">
    <source>
        <dbReference type="ARBA" id="ARBA00023004"/>
    </source>
</evidence>
<dbReference type="EMBL" id="LAZR01070319">
    <property type="protein sequence ID" value="KKK42598.1"/>
    <property type="molecule type" value="Genomic_DNA"/>
</dbReference>
<organism evidence="10">
    <name type="scientific">marine sediment metagenome</name>
    <dbReference type="NCBI Taxonomy" id="412755"/>
    <lineage>
        <taxon>unclassified sequences</taxon>
        <taxon>metagenomes</taxon>
        <taxon>ecological metagenomes</taxon>
    </lineage>
</organism>
<dbReference type="Pfam" id="PF00037">
    <property type="entry name" value="Fer4"/>
    <property type="match status" value="1"/>
</dbReference>
<comment type="similarity">
    <text evidence="2">Belongs to the HdrA family.</text>
</comment>
<dbReference type="Pfam" id="PF13450">
    <property type="entry name" value="NAD_binding_8"/>
    <property type="match status" value="1"/>
</dbReference>
<comment type="caution">
    <text evidence="10">The sequence shown here is derived from an EMBL/GenBank/DDBJ whole genome shotgun (WGS) entry which is preliminary data.</text>
</comment>
<reference evidence="10" key="1">
    <citation type="journal article" date="2015" name="Nature">
        <title>Complex archaea that bridge the gap between prokaryotes and eukaryotes.</title>
        <authorList>
            <person name="Spang A."/>
            <person name="Saw J.H."/>
            <person name="Jorgensen S.L."/>
            <person name="Zaremba-Niedzwiedzka K."/>
            <person name="Martijn J."/>
            <person name="Lind A.E."/>
            <person name="van Eijk R."/>
            <person name="Schleper C."/>
            <person name="Guy L."/>
            <person name="Ettema T.J."/>
        </authorList>
    </citation>
    <scope>NUCLEOTIDE SEQUENCE</scope>
</reference>
<evidence type="ECO:0000256" key="3">
    <source>
        <dbReference type="ARBA" id="ARBA00022485"/>
    </source>
</evidence>
<evidence type="ECO:0000256" key="6">
    <source>
        <dbReference type="ARBA" id="ARBA00023002"/>
    </source>
</evidence>
<dbReference type="InterPro" id="IPR039650">
    <property type="entry name" value="HdrA-like"/>
</dbReference>
<dbReference type="SUPFAM" id="SSF54862">
    <property type="entry name" value="4Fe-4S ferredoxins"/>
    <property type="match status" value="1"/>
</dbReference>
<dbReference type="InterPro" id="IPR036188">
    <property type="entry name" value="FAD/NAD-bd_sf"/>
</dbReference>
<keyword evidence="3" id="KW-0004">4Fe-4S</keyword>
<feature type="domain" description="4Fe-4S ferredoxin-type" evidence="9">
    <location>
        <begin position="612"/>
        <end position="641"/>
    </location>
</feature>
<keyword evidence="5" id="KW-0285">Flavoprotein</keyword>
<dbReference type="Gene3D" id="3.30.70.20">
    <property type="match status" value="2"/>
</dbReference>
<dbReference type="SUPFAM" id="SSF51905">
    <property type="entry name" value="FAD/NAD(P)-binding domain"/>
    <property type="match status" value="1"/>
</dbReference>
<evidence type="ECO:0000256" key="1">
    <source>
        <dbReference type="ARBA" id="ARBA00001974"/>
    </source>
</evidence>
<dbReference type="GO" id="GO:0016491">
    <property type="term" value="F:oxidoreductase activity"/>
    <property type="evidence" value="ECO:0007669"/>
    <property type="project" value="UniProtKB-KW"/>
</dbReference>
<keyword evidence="8" id="KW-0411">Iron-sulfur</keyword>
<evidence type="ECO:0000256" key="5">
    <source>
        <dbReference type="ARBA" id="ARBA00022827"/>
    </source>
</evidence>
<keyword evidence="5" id="KW-0274">FAD</keyword>
<accession>A0A0F8VDK4</accession>
<dbReference type="Pfam" id="PF13187">
    <property type="entry name" value="Fer4_9"/>
    <property type="match status" value="1"/>
</dbReference>
<name>A0A0F8VDK4_9ZZZZ</name>
<keyword evidence="4" id="KW-0479">Metal-binding</keyword>
<proteinExistence type="inferred from homology"/>
<sequence length="658" mass="72499">MSGEQTKDLNNEEPIRIGVIVCHWGINIAGILDIPKIVKEINLLDDVYTYSYLSACTTGGSDYIKEQIADKKLNRIVIAACTPRTHAPVFHAILKEAGLPSRYLEFVNIREHCSFVHQAPEVREKATEKAIELIKAGIARAKLLEDVPTKTVPVKPATLVIGAGIAGLSAAVDLGNAGYKVYLVEKNTSIGGRMSQLDRTFPTDDCSIWILGPKMLETNRHPNIEIMSYSEPVEIDGYIGNFTAKIKRKSRFVNEDNCTGCGSCAEVCPIYVPNYFDENLSARKVTDIAFAQAVPLISNIERDFCVECFACVDAWENDAIDFSMKDKIVELEIGTIIVATGWDLYKGDDYGYGIYENVINQIELERILAPNGPTLGHLVRPSDRKRPSKVLFISCVGSRDIKKNPYCSVVCCNLSLKNSKLIKSEYPDSEIVCSYIDMRCAGKGYEEYYRRSREKGILFIKGLVGDIREDPLTKNLIVQYEAVGTDAVVTQEFHMVVTSPASVPSEGTNDIARVLNMEKSSDGFLKEYHARLDPISTKVPGIYICGSAQGQKTIDIAVAQAKGAASSAAIPMGHGEYTIELIRATPSDERCAKCYKCIETCPYEAISVNENGNLVVDLILCRGCGACAAVCPSKAIELTYYRDSQYMALLDELLPIGR</sequence>
<feature type="domain" description="4Fe-4S ferredoxin-type" evidence="9">
    <location>
        <begin position="582"/>
        <end position="611"/>
    </location>
</feature>
<dbReference type="PANTHER" id="PTHR43498:SF1">
    <property type="entry name" value="COB--COM HETERODISULFIDE REDUCTASE IRON-SULFUR SUBUNIT A"/>
    <property type="match status" value="1"/>
</dbReference>